<keyword evidence="1" id="KW-1133">Transmembrane helix</keyword>
<keyword evidence="3" id="KW-1185">Reference proteome</keyword>
<evidence type="ECO:0000313" key="2">
    <source>
        <dbReference type="EMBL" id="GAK30376.1"/>
    </source>
</evidence>
<reference evidence="3" key="1">
    <citation type="journal article" date="2014" name="Genome Announc.">
        <title>Draft genome sequence of Weissella oryzae SG25T, isolated from fermented rice grains.</title>
        <authorList>
            <person name="Tanizawa Y."/>
            <person name="Fujisawa T."/>
            <person name="Mochizuki T."/>
            <person name="Kaminuma E."/>
            <person name="Suzuki Y."/>
            <person name="Nakamura Y."/>
            <person name="Tohno M."/>
        </authorList>
    </citation>
    <scope>NUCLEOTIDE SEQUENCE [LARGE SCALE GENOMIC DNA]</scope>
    <source>
        <strain evidence="3">DSM 25784 / JCM 18191 / LMG 30913 / SG25</strain>
    </source>
</reference>
<dbReference type="eggNOG" id="COG4300">
    <property type="taxonomic scope" value="Bacteria"/>
</dbReference>
<evidence type="ECO:0000313" key="3">
    <source>
        <dbReference type="Proteomes" id="UP000030643"/>
    </source>
</evidence>
<feature type="transmembrane region" description="Helical" evidence="1">
    <location>
        <begin position="166"/>
        <end position="189"/>
    </location>
</feature>
<dbReference type="Proteomes" id="UP000030643">
    <property type="component" value="Unassembled WGS sequence"/>
</dbReference>
<protein>
    <submittedName>
        <fullName evidence="2">Putative membrane protein</fullName>
    </submittedName>
</protein>
<keyword evidence="1" id="KW-0472">Membrane</keyword>
<proteinExistence type="predicted"/>
<evidence type="ECO:0000256" key="1">
    <source>
        <dbReference type="SAM" id="Phobius"/>
    </source>
</evidence>
<organism evidence="2 3">
    <name type="scientific">Weissella oryzae (strain DSM 25784 / JCM 18191 / LMG 30913 / SG25)</name>
    <dbReference type="NCBI Taxonomy" id="1329250"/>
    <lineage>
        <taxon>Bacteria</taxon>
        <taxon>Bacillati</taxon>
        <taxon>Bacillota</taxon>
        <taxon>Bacilli</taxon>
        <taxon>Lactobacillales</taxon>
        <taxon>Lactobacillaceae</taxon>
        <taxon>Weissella</taxon>
    </lineage>
</organism>
<dbReference type="RefSeq" id="WP_242868507.1">
    <property type="nucleotide sequence ID" value="NZ_DF820485.1"/>
</dbReference>
<feature type="transmembrane region" description="Helical" evidence="1">
    <location>
        <begin position="126"/>
        <end position="145"/>
    </location>
</feature>
<dbReference type="AlphaFoldDB" id="A0A069CZ87"/>
<gene>
    <name evidence="2" type="ORF">WOSG25_021730</name>
</gene>
<dbReference type="InterPro" id="IPR004676">
    <property type="entry name" value="Cd-R_transporter"/>
</dbReference>
<dbReference type="EMBL" id="DF820485">
    <property type="protein sequence ID" value="GAK30376.1"/>
    <property type="molecule type" value="Genomic_DNA"/>
</dbReference>
<feature type="transmembrane region" description="Helical" evidence="1">
    <location>
        <begin position="6"/>
        <end position="25"/>
    </location>
</feature>
<feature type="transmembrane region" description="Helical" evidence="1">
    <location>
        <begin position="34"/>
        <end position="51"/>
    </location>
</feature>
<sequence length="190" mass="21469">MNITLLTTLFIGANLDFFLILIFLLQKYRFKDTFWGYAAGVVLLYILSTIAGQTIQAFIPTWTIGILGLVPIWFGIKPGEEETVAENNNPHKTIFVVFFIYLISCGADNLALYIPVLATLNLTESLLGGLYFLVLALLTNILAFYTGRTKIIKSIFDRYGEPLTRVIYIGIGIFVMYDTNLLLKIYQLFV</sequence>
<accession>A0A069CZ87</accession>
<dbReference type="Pfam" id="PF03596">
    <property type="entry name" value="Cad"/>
    <property type="match status" value="1"/>
</dbReference>
<name>A0A069CZ87_WEIOS</name>
<feature type="transmembrane region" description="Helical" evidence="1">
    <location>
        <begin position="57"/>
        <end position="74"/>
    </location>
</feature>
<keyword evidence="1" id="KW-0812">Transmembrane</keyword>
<feature type="transmembrane region" description="Helical" evidence="1">
    <location>
        <begin position="94"/>
        <end position="114"/>
    </location>
</feature>